<dbReference type="PANTHER" id="PTHR47894">
    <property type="entry name" value="HTH-TYPE TRANSCRIPTIONAL REGULATOR GADX"/>
    <property type="match status" value="1"/>
</dbReference>
<dbReference type="PANTHER" id="PTHR47894:SF4">
    <property type="entry name" value="HTH-TYPE TRANSCRIPTIONAL REGULATOR GADX"/>
    <property type="match status" value="1"/>
</dbReference>
<dbReference type="InterPro" id="IPR009057">
    <property type="entry name" value="Homeodomain-like_sf"/>
</dbReference>
<dbReference type="Gene3D" id="1.10.10.60">
    <property type="entry name" value="Homeodomain-like"/>
    <property type="match status" value="1"/>
</dbReference>
<feature type="domain" description="HTH araC/xylS-type" evidence="4">
    <location>
        <begin position="179"/>
        <end position="276"/>
    </location>
</feature>
<organism evidence="5 6">
    <name type="scientific">Pseudaeromonas sharmana</name>
    <dbReference type="NCBI Taxonomy" id="328412"/>
    <lineage>
        <taxon>Bacteria</taxon>
        <taxon>Pseudomonadati</taxon>
        <taxon>Pseudomonadota</taxon>
        <taxon>Gammaproteobacteria</taxon>
        <taxon>Aeromonadales</taxon>
        <taxon>Aeromonadaceae</taxon>
        <taxon>Pseudaeromonas</taxon>
    </lineage>
</organism>
<accession>A0ABV8CIX1</accession>
<dbReference type="Pfam" id="PF12833">
    <property type="entry name" value="HTH_18"/>
    <property type="match status" value="1"/>
</dbReference>
<dbReference type="InterPro" id="IPR020449">
    <property type="entry name" value="Tscrpt_reg_AraC-type_HTH"/>
</dbReference>
<dbReference type="Gene3D" id="2.60.40.2440">
    <property type="entry name" value="Carbohydrate binding type-21 domain"/>
    <property type="match status" value="1"/>
</dbReference>
<sequence length="496" mass="56759">MAQLLLSAASHLPNKKIAYRHVQYDALDMVRMLDYVLVAHNSMMDGINVWARLLPLLDVPVEVKARRTDTSLTLLFQGCDTVPPWLFYLVQALHVRLLTLSLPPVWSWDPGSGKLDVPLPGKLKIAIPIVRDDQGVSLTLPRPLLLQRYVLPLPSIGELLVQFLDWLTPESFGKFGTVDAIKQQMVSLLPRIPTIEALADHLCISARTLQRRLRQQGYTYSQLSDEVRYAEAMRLLATTVARVSDIAHQLGFSEASSFQRSFRRWHSVSPSQYRAQLRVDPQHLGDELPLQLFYAENRMREQRLIVRRTARVWLLVSNLGFEKEVRVRCLDMDGLYREYDASFECFISPKLELWATANLPVAEPLHFMTSLRVAGRYYVDDNHGAGYRLDSEEQILLGQRELVHPQSHLQSVGEQRWLLCGSLYRPITHTTTLFILLKEDMHKKHPVHAVFSASKQVAIFHFSIQIVDPDVSYFIVEQNKNGDENIIDGPFSATYI</sequence>
<dbReference type="SMART" id="SM00342">
    <property type="entry name" value="HTH_ARAC"/>
    <property type="match status" value="1"/>
</dbReference>
<keyword evidence="6" id="KW-1185">Reference proteome</keyword>
<gene>
    <name evidence="5" type="ORF">ACFOSS_00025</name>
</gene>
<protein>
    <submittedName>
        <fullName evidence="5">Helix-turn-helix transcriptional regulator</fullName>
    </submittedName>
</protein>
<evidence type="ECO:0000313" key="6">
    <source>
        <dbReference type="Proteomes" id="UP001595692"/>
    </source>
</evidence>
<name>A0ABV8CIX1_9GAMM</name>
<keyword evidence="1" id="KW-0805">Transcription regulation</keyword>
<comment type="caution">
    <text evidence="5">The sequence shown here is derived from an EMBL/GenBank/DDBJ whole genome shotgun (WGS) entry which is preliminary data.</text>
</comment>
<keyword evidence="3" id="KW-0804">Transcription</keyword>
<evidence type="ECO:0000256" key="1">
    <source>
        <dbReference type="ARBA" id="ARBA00023015"/>
    </source>
</evidence>
<proteinExistence type="predicted"/>
<keyword evidence="2" id="KW-0238">DNA-binding</keyword>
<evidence type="ECO:0000256" key="2">
    <source>
        <dbReference type="ARBA" id="ARBA00023125"/>
    </source>
</evidence>
<dbReference type="PRINTS" id="PR00032">
    <property type="entry name" value="HTHARAC"/>
</dbReference>
<dbReference type="PROSITE" id="PS01124">
    <property type="entry name" value="HTH_ARAC_FAMILY_2"/>
    <property type="match status" value="1"/>
</dbReference>
<dbReference type="EMBL" id="JBHSAF010000001">
    <property type="protein sequence ID" value="MFC3911852.1"/>
    <property type="molecule type" value="Genomic_DNA"/>
</dbReference>
<evidence type="ECO:0000313" key="5">
    <source>
        <dbReference type="EMBL" id="MFC3911852.1"/>
    </source>
</evidence>
<evidence type="ECO:0000256" key="3">
    <source>
        <dbReference type="ARBA" id="ARBA00023163"/>
    </source>
</evidence>
<evidence type="ECO:0000259" key="4">
    <source>
        <dbReference type="PROSITE" id="PS01124"/>
    </source>
</evidence>
<reference evidence="6" key="1">
    <citation type="journal article" date="2019" name="Int. J. Syst. Evol. Microbiol.">
        <title>The Global Catalogue of Microorganisms (GCM) 10K type strain sequencing project: providing services to taxonomists for standard genome sequencing and annotation.</title>
        <authorList>
            <consortium name="The Broad Institute Genomics Platform"/>
            <consortium name="The Broad Institute Genome Sequencing Center for Infectious Disease"/>
            <person name="Wu L."/>
            <person name="Ma J."/>
        </authorList>
    </citation>
    <scope>NUCLEOTIDE SEQUENCE [LARGE SCALE GENOMIC DNA]</scope>
    <source>
        <strain evidence="6">CCUG 54939</strain>
    </source>
</reference>
<dbReference type="RefSeq" id="WP_377149604.1">
    <property type="nucleotide sequence ID" value="NZ_JBHSAF010000001.1"/>
</dbReference>
<dbReference type="Proteomes" id="UP001595692">
    <property type="component" value="Unassembled WGS sequence"/>
</dbReference>
<dbReference type="SUPFAM" id="SSF46689">
    <property type="entry name" value="Homeodomain-like"/>
    <property type="match status" value="1"/>
</dbReference>
<dbReference type="InterPro" id="IPR018060">
    <property type="entry name" value="HTH_AraC"/>
</dbReference>
<dbReference type="InterPro" id="IPR038175">
    <property type="entry name" value="CBM21_dom_sf"/>
</dbReference>